<organism evidence="3 4">
    <name type="scientific">Acrobeloides nanus</name>
    <dbReference type="NCBI Taxonomy" id="290746"/>
    <lineage>
        <taxon>Eukaryota</taxon>
        <taxon>Metazoa</taxon>
        <taxon>Ecdysozoa</taxon>
        <taxon>Nematoda</taxon>
        <taxon>Chromadorea</taxon>
        <taxon>Rhabditida</taxon>
        <taxon>Tylenchina</taxon>
        <taxon>Cephalobomorpha</taxon>
        <taxon>Cephaloboidea</taxon>
        <taxon>Cephalobidae</taxon>
        <taxon>Acrobeloides</taxon>
    </lineage>
</organism>
<feature type="compositionally biased region" description="Basic residues" evidence="1">
    <location>
        <begin position="144"/>
        <end position="155"/>
    </location>
</feature>
<keyword evidence="2" id="KW-1133">Transmembrane helix</keyword>
<feature type="transmembrane region" description="Helical" evidence="2">
    <location>
        <begin position="57"/>
        <end position="74"/>
    </location>
</feature>
<dbReference type="SUPFAM" id="SSF81321">
    <property type="entry name" value="Family A G protein-coupled receptor-like"/>
    <property type="match status" value="1"/>
</dbReference>
<proteinExistence type="predicted"/>
<name>A0A914CM67_9BILA</name>
<evidence type="ECO:0000256" key="2">
    <source>
        <dbReference type="SAM" id="Phobius"/>
    </source>
</evidence>
<keyword evidence="2" id="KW-0812">Transmembrane</keyword>
<evidence type="ECO:0000256" key="1">
    <source>
        <dbReference type="SAM" id="MobiDB-lite"/>
    </source>
</evidence>
<dbReference type="WBParaSite" id="ACRNAN_scaffold12348.g26080.t1">
    <property type="protein sequence ID" value="ACRNAN_scaffold12348.g26080.t1"/>
    <property type="gene ID" value="ACRNAN_scaffold12348.g26080"/>
</dbReference>
<accession>A0A914CM67</accession>
<feature type="transmembrane region" description="Helical" evidence="2">
    <location>
        <begin position="16"/>
        <end position="36"/>
    </location>
</feature>
<keyword evidence="3" id="KW-1185">Reference proteome</keyword>
<feature type="region of interest" description="Disordered" evidence="1">
    <location>
        <begin position="123"/>
        <end position="155"/>
    </location>
</feature>
<dbReference type="Gene3D" id="1.20.1070.10">
    <property type="entry name" value="Rhodopsin 7-helix transmembrane proteins"/>
    <property type="match status" value="1"/>
</dbReference>
<keyword evidence="2" id="KW-0472">Membrane</keyword>
<evidence type="ECO:0000313" key="3">
    <source>
        <dbReference type="Proteomes" id="UP000887540"/>
    </source>
</evidence>
<protein>
    <submittedName>
        <fullName evidence="4">G-protein coupled receptors family 1 profile domain-containing protein</fullName>
    </submittedName>
</protein>
<evidence type="ECO:0000313" key="4">
    <source>
        <dbReference type="WBParaSite" id="ACRNAN_scaffold12348.g26080.t1"/>
    </source>
</evidence>
<dbReference type="Proteomes" id="UP000887540">
    <property type="component" value="Unplaced"/>
</dbReference>
<dbReference type="AlphaFoldDB" id="A0A914CM67"/>
<sequence>MPSDEFLRIWKICDLVLSYSLHALIVIMYIAAFISYRRMSLQMYYLQQKNRRFLYQAMLNSIPCLLYINCYHFNVATIELFLAELCMVMNPFVYLWFNTELRHDFFSLIHWRRNSTEDAHVAPATPFEQQRDSTRQTTPANSHSHPHSHSHSLEN</sequence>
<reference evidence="4" key="1">
    <citation type="submission" date="2022-11" db="UniProtKB">
        <authorList>
            <consortium name="WormBaseParasite"/>
        </authorList>
    </citation>
    <scope>IDENTIFICATION</scope>
</reference>